<dbReference type="InterPro" id="IPR003137">
    <property type="entry name" value="PA_domain"/>
</dbReference>
<proteinExistence type="inferred from homology"/>
<comment type="caution">
    <text evidence="13">The sequence shown here is derived from an EMBL/GenBank/DDBJ whole genome shotgun (WGS) entry which is preliminary data.</text>
</comment>
<keyword evidence="4 6" id="KW-0720">Serine protease</keyword>
<gene>
    <name evidence="13" type="ORF">IV501_11735</name>
</gene>
<dbReference type="PROSITE" id="PS51892">
    <property type="entry name" value="SUBTILASE"/>
    <property type="match status" value="1"/>
</dbReference>
<feature type="chain" id="PRO_5037357727" evidence="8">
    <location>
        <begin position="22"/>
        <end position="1186"/>
    </location>
</feature>
<dbReference type="PROSITE" id="PS00138">
    <property type="entry name" value="SUBTILASE_SER"/>
    <property type="match status" value="1"/>
</dbReference>
<dbReference type="InterPro" id="IPR041469">
    <property type="entry name" value="Subtilisin-like_FN3"/>
</dbReference>
<dbReference type="GO" id="GO:0004252">
    <property type="term" value="F:serine-type endopeptidase activity"/>
    <property type="evidence" value="ECO:0007669"/>
    <property type="project" value="UniProtKB-UniRule"/>
</dbReference>
<dbReference type="CDD" id="cd02120">
    <property type="entry name" value="PA_subtilisin_like"/>
    <property type="match status" value="1"/>
</dbReference>
<dbReference type="SUPFAM" id="SSF54897">
    <property type="entry name" value="Protease propeptides/inhibitors"/>
    <property type="match status" value="1"/>
</dbReference>
<keyword evidence="14" id="KW-1185">Reference proteome</keyword>
<dbReference type="PRINTS" id="PR00723">
    <property type="entry name" value="SUBTILISIN"/>
</dbReference>
<evidence type="ECO:0000313" key="14">
    <source>
        <dbReference type="Proteomes" id="UP000636458"/>
    </source>
</evidence>
<evidence type="ECO:0000256" key="1">
    <source>
        <dbReference type="ARBA" id="ARBA00011073"/>
    </source>
</evidence>
<feature type="domain" description="Subtilisin-like protease fibronectin type-III" evidence="12">
    <location>
        <begin position="693"/>
        <end position="785"/>
    </location>
</feature>
<evidence type="ECO:0000256" key="8">
    <source>
        <dbReference type="SAM" id="SignalP"/>
    </source>
</evidence>
<evidence type="ECO:0000256" key="7">
    <source>
        <dbReference type="SAM" id="MobiDB-lite"/>
    </source>
</evidence>
<keyword evidence="3 6" id="KW-0378">Hydrolase</keyword>
<dbReference type="CDD" id="cd04852">
    <property type="entry name" value="Peptidases_S8_3"/>
    <property type="match status" value="1"/>
</dbReference>
<dbReference type="InterPro" id="IPR034197">
    <property type="entry name" value="Peptidases_S8_3"/>
</dbReference>
<dbReference type="SUPFAM" id="SSF52743">
    <property type="entry name" value="Subtilisin-like"/>
    <property type="match status" value="1"/>
</dbReference>
<feature type="domain" description="Inhibitor I9" evidence="11">
    <location>
        <begin position="39"/>
        <end position="136"/>
    </location>
</feature>
<dbReference type="GO" id="GO:0006508">
    <property type="term" value="P:proteolysis"/>
    <property type="evidence" value="ECO:0007669"/>
    <property type="project" value="UniProtKB-KW"/>
</dbReference>
<reference evidence="13" key="1">
    <citation type="submission" date="2021-01" db="EMBL/GenBank/DDBJ databases">
        <title>Lacisediminihabitans sp. nov. strain G11-30, isolated from Antarctic Soil.</title>
        <authorList>
            <person name="Li J."/>
        </authorList>
    </citation>
    <scope>NUCLEOTIDE SEQUENCE</scope>
    <source>
        <strain evidence="13">G11-30</strain>
    </source>
</reference>
<feature type="region of interest" description="Disordered" evidence="7">
    <location>
        <begin position="256"/>
        <end position="275"/>
    </location>
</feature>
<dbReference type="Proteomes" id="UP000636458">
    <property type="component" value="Unassembled WGS sequence"/>
</dbReference>
<feature type="active site" description="Charge relay system" evidence="5 6">
    <location>
        <position position="176"/>
    </location>
</feature>
<evidence type="ECO:0000256" key="6">
    <source>
        <dbReference type="PROSITE-ProRule" id="PRU01240"/>
    </source>
</evidence>
<accession>A0A934SKI2</accession>
<sequence>MAVAGLVAATVLTGGTLSASAAVPTSLAGQHQTTFTPGRYIVTLADPAVATYQGGVNGYTATKPNPGKQLNARSKAVQSYGDYLAQQQKDVAAAAGVTIKQSYTLALNGFSATLSAKQLAALSANKQVASLAPDEIKHVTATPSTSYLGLDGDNGVWDKIGGLDKAGKGIVLGDIDTGIAPENPSFAGEPLGTTAGADPYLNGTTTTFVKADGNTFTGACQTGVQFTAADCSTKIISARYYLDGFGASKIGSVAQGEYPSPRDGDGHGSHTASTAAGDARVPAAIDGVDYGTITGVAPAAKIAVYKVCWSGPDPASQDDDGCATSDLVAAIDQAVADGVDVINYSIGGGAATTTVSPTDQAFLGAAAAGIFVSASAGNSGPTASTLDNAAPWETTVAASTIPTYEATVTLGDGKKYGGASVTVDRTPGATPLTGSLVSATSVALAGAATPNLCVTGSLDPAKASGKIVVCERGVNDRVAKSAEVKRAGGIGMILVNVVPGSTDLDPHTVPTIHLDAKYHDAILAYAATEGATATFTPDNTAGDTPPTPVVAGFSSRGPVLADGSDILKPDITAPGVAIIADGANAEGGDPTFQFLSGTSMAAPHISGLGLLYLGVHPNATPAEIKSAMMTTAYDTKADDGSAVTDPFTQGAGHVDPTKYFTPGLLYLNDLNDWYSYIQGIGYDVGAEPIDASDLNLASIGIGSLTGSQTVTRTVTSTQAGTFTAKATVPGVDVTITPSTLSFDAAGQSKSFTVAFSRTTAPLDEYATGSLTWTSGSTSVRSPIAVQPVTIVAPASASGTGTYGSVDVSVTPGGDGDIPLSTTGLTAGTLQPDAAGASPGHSGSSAEGDSFGYTVTVPAEAKFARFDLDTVENGDDLDLSVVRLDDAGTPVEGWQSATGSADERVDILAPTAGTYVATVDVFAVPTPTAFDLRTYAVADGGAPLTLTPPVLAGTQGVPVKYTASWAGLKPFSSYLGLVDYGDTGAFTAIDVTTKEDVKPGTPVNTSPPTIFGTPIVGSRLTASPGVWDVKGLHYAYQWQANGVAITGATSAKYRIAASDQGKALTAVVTATKGKLPPGTATSAPVTVKFSTATELSLSKSVLFSWQRTTATVKVSSGAATLPAGKVVITLNGKTVTEIAVAAGSPGKVSYELPRKGRGTYSVKATFVPTADTAVGSSSPVRRFVVIF</sequence>
<feature type="region of interest" description="Disordered" evidence="7">
    <location>
        <begin position="821"/>
        <end position="848"/>
    </location>
</feature>
<keyword evidence="2 6" id="KW-0645">Protease</keyword>
<name>A0A934SKI2_9MICO</name>
<evidence type="ECO:0000313" key="13">
    <source>
        <dbReference type="EMBL" id="MBK4348306.1"/>
    </source>
</evidence>
<evidence type="ECO:0000256" key="5">
    <source>
        <dbReference type="PIRSR" id="PIRSR615500-1"/>
    </source>
</evidence>
<dbReference type="EMBL" id="JAEPES010000004">
    <property type="protein sequence ID" value="MBK4348306.1"/>
    <property type="molecule type" value="Genomic_DNA"/>
</dbReference>
<evidence type="ECO:0000256" key="3">
    <source>
        <dbReference type="ARBA" id="ARBA00022801"/>
    </source>
</evidence>
<protein>
    <submittedName>
        <fullName evidence="13">S8 family serine peptidase</fullName>
    </submittedName>
</protein>
<evidence type="ECO:0000259" key="10">
    <source>
        <dbReference type="Pfam" id="PF02225"/>
    </source>
</evidence>
<feature type="domain" description="Peptidase S8/S53" evidence="9">
    <location>
        <begin position="167"/>
        <end position="650"/>
    </location>
</feature>
<evidence type="ECO:0000259" key="11">
    <source>
        <dbReference type="Pfam" id="PF05922"/>
    </source>
</evidence>
<dbReference type="InterPro" id="IPR015500">
    <property type="entry name" value="Peptidase_S8_subtilisin-rel"/>
</dbReference>
<dbReference type="PANTHER" id="PTHR10795">
    <property type="entry name" value="PROPROTEIN CONVERTASE SUBTILISIN/KEXIN"/>
    <property type="match status" value="1"/>
</dbReference>
<evidence type="ECO:0000256" key="4">
    <source>
        <dbReference type="ARBA" id="ARBA00022825"/>
    </source>
</evidence>
<dbReference type="InterPro" id="IPR000209">
    <property type="entry name" value="Peptidase_S8/S53_dom"/>
</dbReference>
<evidence type="ECO:0000259" key="12">
    <source>
        <dbReference type="Pfam" id="PF17766"/>
    </source>
</evidence>
<dbReference type="Gene3D" id="3.40.50.200">
    <property type="entry name" value="Peptidase S8/S53 domain"/>
    <property type="match status" value="1"/>
</dbReference>
<dbReference type="Pfam" id="PF17766">
    <property type="entry name" value="fn3_6"/>
    <property type="match status" value="1"/>
</dbReference>
<feature type="domain" description="PA" evidence="10">
    <location>
        <begin position="433"/>
        <end position="517"/>
    </location>
</feature>
<feature type="active site" description="Charge relay system" evidence="5 6">
    <location>
        <position position="599"/>
    </location>
</feature>
<comment type="similarity">
    <text evidence="1 6">Belongs to the peptidase S8 family.</text>
</comment>
<dbReference type="Gene3D" id="2.60.120.380">
    <property type="match status" value="1"/>
</dbReference>
<feature type="active site" description="Charge relay system" evidence="5 6">
    <location>
        <position position="267"/>
    </location>
</feature>
<dbReference type="InterPro" id="IPR010259">
    <property type="entry name" value="S8pro/Inhibitor_I9"/>
</dbReference>
<dbReference type="Pfam" id="PF05922">
    <property type="entry name" value="Inhibitor_I9"/>
    <property type="match status" value="1"/>
</dbReference>
<organism evidence="13 14">
    <name type="scientific">Lacisediminihabitans changchengi</name>
    <dbReference type="NCBI Taxonomy" id="2787634"/>
    <lineage>
        <taxon>Bacteria</taxon>
        <taxon>Bacillati</taxon>
        <taxon>Actinomycetota</taxon>
        <taxon>Actinomycetes</taxon>
        <taxon>Micrococcales</taxon>
        <taxon>Microbacteriaceae</taxon>
        <taxon>Lacisediminihabitans</taxon>
    </lineage>
</organism>
<keyword evidence="8" id="KW-0732">Signal</keyword>
<dbReference type="AlphaFoldDB" id="A0A934SKI2"/>
<evidence type="ECO:0000259" key="9">
    <source>
        <dbReference type="Pfam" id="PF00082"/>
    </source>
</evidence>
<dbReference type="Gene3D" id="3.50.30.30">
    <property type="match status" value="1"/>
</dbReference>
<dbReference type="Pfam" id="PF02225">
    <property type="entry name" value="PA"/>
    <property type="match status" value="1"/>
</dbReference>
<dbReference type="InterPro" id="IPR045051">
    <property type="entry name" value="SBT"/>
</dbReference>
<dbReference type="InterPro" id="IPR023828">
    <property type="entry name" value="Peptidase_S8_Ser-AS"/>
</dbReference>
<dbReference type="Pfam" id="PF00082">
    <property type="entry name" value="Peptidase_S8"/>
    <property type="match status" value="1"/>
</dbReference>
<dbReference type="Gene3D" id="3.30.70.80">
    <property type="entry name" value="Peptidase S8 propeptide/proteinase inhibitor I9"/>
    <property type="match status" value="1"/>
</dbReference>
<feature type="compositionally biased region" description="Low complexity" evidence="7">
    <location>
        <begin position="833"/>
        <end position="847"/>
    </location>
</feature>
<dbReference type="Gene3D" id="2.60.40.2310">
    <property type="match status" value="1"/>
</dbReference>
<feature type="signal peptide" evidence="8">
    <location>
        <begin position="1"/>
        <end position="21"/>
    </location>
</feature>
<evidence type="ECO:0000256" key="2">
    <source>
        <dbReference type="ARBA" id="ARBA00022670"/>
    </source>
</evidence>
<dbReference type="Gene3D" id="2.60.40.2700">
    <property type="match status" value="1"/>
</dbReference>
<dbReference type="InterPro" id="IPR036852">
    <property type="entry name" value="Peptidase_S8/S53_dom_sf"/>
</dbReference>
<dbReference type="InterPro" id="IPR037045">
    <property type="entry name" value="S8pro/Inhibitor_I9_sf"/>
</dbReference>